<dbReference type="Pfam" id="PF03861">
    <property type="entry name" value="ANTAR"/>
    <property type="match status" value="1"/>
</dbReference>
<dbReference type="Gene3D" id="1.10.10.10">
    <property type="entry name" value="Winged helix-like DNA-binding domain superfamily/Winged helix DNA-binding domain"/>
    <property type="match status" value="1"/>
</dbReference>
<comment type="caution">
    <text evidence="2">The sequence shown here is derived from an EMBL/GenBank/DDBJ whole genome shotgun (WGS) entry which is preliminary data.</text>
</comment>
<gene>
    <name evidence="2" type="ORF">NK118_01195</name>
</gene>
<name>A0ABT1EDT8_9FIRM</name>
<dbReference type="SMART" id="SM01012">
    <property type="entry name" value="ANTAR"/>
    <property type="match status" value="1"/>
</dbReference>
<evidence type="ECO:0000313" key="2">
    <source>
        <dbReference type="EMBL" id="MCP1108864.1"/>
    </source>
</evidence>
<proteinExistence type="predicted"/>
<dbReference type="EMBL" id="JAMZFV010000001">
    <property type="protein sequence ID" value="MCP1108864.1"/>
    <property type="molecule type" value="Genomic_DNA"/>
</dbReference>
<evidence type="ECO:0000313" key="3">
    <source>
        <dbReference type="Proteomes" id="UP001523565"/>
    </source>
</evidence>
<feature type="domain" description="ANTAR" evidence="1">
    <location>
        <begin position="116"/>
        <end position="177"/>
    </location>
</feature>
<reference evidence="2 3" key="1">
    <citation type="journal article" date="2022" name="Genome Biol. Evol.">
        <title>Host diet, physiology and behaviors set the stage for Lachnospiraceae cladogenesis.</title>
        <authorList>
            <person name="Vera-Ponce De Leon A."/>
            <person name="Schneider M."/>
            <person name="Jahnes B.C."/>
            <person name="Sadowski V."/>
            <person name="Camuy-Velez L.A."/>
            <person name="Duan J."/>
            <person name="Sabree Z.L."/>
        </authorList>
    </citation>
    <scope>NUCLEOTIDE SEQUENCE [LARGE SCALE GENOMIC DNA]</scope>
    <source>
        <strain evidence="2 3">PAL227</strain>
    </source>
</reference>
<accession>A0ABT1EDT8</accession>
<dbReference type="InterPro" id="IPR036388">
    <property type="entry name" value="WH-like_DNA-bd_sf"/>
</dbReference>
<protein>
    <submittedName>
        <fullName evidence="2">ANTAR domain-containing protein</fullName>
    </submittedName>
</protein>
<dbReference type="SUPFAM" id="SSF52172">
    <property type="entry name" value="CheY-like"/>
    <property type="match status" value="1"/>
</dbReference>
<organism evidence="2 3">
    <name type="scientific">Ohessyouella blattaphilus</name>
    <dbReference type="NCBI Taxonomy" id="2949333"/>
    <lineage>
        <taxon>Bacteria</taxon>
        <taxon>Bacillati</taxon>
        <taxon>Bacillota</taxon>
        <taxon>Clostridia</taxon>
        <taxon>Lachnospirales</taxon>
        <taxon>Lachnospiraceae</taxon>
        <taxon>Ohessyouella</taxon>
    </lineage>
</organism>
<dbReference type="Proteomes" id="UP001523565">
    <property type="component" value="Unassembled WGS sequence"/>
</dbReference>
<dbReference type="InterPro" id="IPR005561">
    <property type="entry name" value="ANTAR"/>
</dbReference>
<dbReference type="RefSeq" id="WP_262067768.1">
    <property type="nucleotide sequence ID" value="NZ_JAMXOC010000001.1"/>
</dbReference>
<keyword evidence="3" id="KW-1185">Reference proteome</keyword>
<dbReference type="InterPro" id="IPR011006">
    <property type="entry name" value="CheY-like_superfamily"/>
</dbReference>
<evidence type="ECO:0000259" key="1">
    <source>
        <dbReference type="PROSITE" id="PS50921"/>
    </source>
</evidence>
<sequence length="182" mass="20406">MFGVIVVFPNKDNGINIRNLLTKNGIEVLGVCTTGAQALQLTETLERGVVISGYRLADMMVLELRDYLPKDLNMLLITAPENLAGVASENIIGLPMPLKGYELINTVGMLINDYAVYRKKKRKQKKMLTEEEKAIVAQAKELLIGRNQMTEEEAHRFLQKSSMDKGQRLVDTALEVISIRDE</sequence>
<dbReference type="PROSITE" id="PS50921">
    <property type="entry name" value="ANTAR"/>
    <property type="match status" value="1"/>
</dbReference>